<keyword evidence="4" id="KW-0862">Zinc</keyword>
<evidence type="ECO:0000313" key="6">
    <source>
        <dbReference type="EMBL" id="CAH1977277.1"/>
    </source>
</evidence>
<dbReference type="OrthoDB" id="1869581at2759"/>
<reference evidence="6" key="1">
    <citation type="submission" date="2022-03" db="EMBL/GenBank/DDBJ databases">
        <authorList>
            <person name="Sayadi A."/>
        </authorList>
    </citation>
    <scope>NUCLEOTIDE SEQUENCE</scope>
</reference>
<dbReference type="InterPro" id="IPR052035">
    <property type="entry name" value="ZnF_BED_domain_contain"/>
</dbReference>
<evidence type="ECO:0000256" key="1">
    <source>
        <dbReference type="ARBA" id="ARBA00004123"/>
    </source>
</evidence>
<evidence type="ECO:0000256" key="4">
    <source>
        <dbReference type="ARBA" id="ARBA00022833"/>
    </source>
</evidence>
<keyword evidence="5" id="KW-0539">Nucleus</keyword>
<gene>
    <name evidence="6" type="ORF">ACAOBT_LOCUS12568</name>
    <name evidence="7" type="ORF">ACAOBT_LOCUS33558</name>
</gene>
<sequence>MNLSKFRAHPLSLSRQKEINELVLNMIVKDMQLFSIVRDKGFLELLKRLEPSYNPPSRNTFVTTLLEDKYARAKTTLKLILEQAEFITVTTDGWTSSANENYISVTVYFIIKNWEFV</sequence>
<dbReference type="EMBL" id="CAKOFQ010006857">
    <property type="protein sequence ID" value="CAH1977277.1"/>
    <property type="molecule type" value="Genomic_DNA"/>
</dbReference>
<name>A0A9P0PC20_ACAOB</name>
<organism evidence="6 8">
    <name type="scientific">Acanthoscelides obtectus</name>
    <name type="common">Bean weevil</name>
    <name type="synonym">Bruchus obtectus</name>
    <dbReference type="NCBI Taxonomy" id="200917"/>
    <lineage>
        <taxon>Eukaryota</taxon>
        <taxon>Metazoa</taxon>
        <taxon>Ecdysozoa</taxon>
        <taxon>Arthropoda</taxon>
        <taxon>Hexapoda</taxon>
        <taxon>Insecta</taxon>
        <taxon>Pterygota</taxon>
        <taxon>Neoptera</taxon>
        <taxon>Endopterygota</taxon>
        <taxon>Coleoptera</taxon>
        <taxon>Polyphaga</taxon>
        <taxon>Cucujiformia</taxon>
        <taxon>Chrysomeloidea</taxon>
        <taxon>Chrysomelidae</taxon>
        <taxon>Bruchinae</taxon>
        <taxon>Bruchini</taxon>
        <taxon>Acanthoscelides</taxon>
    </lineage>
</organism>
<evidence type="ECO:0000256" key="2">
    <source>
        <dbReference type="ARBA" id="ARBA00022723"/>
    </source>
</evidence>
<protein>
    <submittedName>
        <fullName evidence="6">Uncharacterized protein</fullName>
    </submittedName>
</protein>
<dbReference type="GO" id="GO:0005634">
    <property type="term" value="C:nucleus"/>
    <property type="evidence" value="ECO:0007669"/>
    <property type="project" value="UniProtKB-SubCell"/>
</dbReference>
<evidence type="ECO:0000256" key="3">
    <source>
        <dbReference type="ARBA" id="ARBA00022771"/>
    </source>
</evidence>
<comment type="caution">
    <text evidence="6">The sequence shown here is derived from an EMBL/GenBank/DDBJ whole genome shotgun (WGS) entry which is preliminary data.</text>
</comment>
<dbReference type="Gene3D" id="1.10.10.1070">
    <property type="entry name" value="Zinc finger, BED domain-containing"/>
    <property type="match status" value="1"/>
</dbReference>
<dbReference type="AlphaFoldDB" id="A0A9P0PC20"/>
<dbReference type="PANTHER" id="PTHR46481">
    <property type="entry name" value="ZINC FINGER BED DOMAIN-CONTAINING PROTEIN 4"/>
    <property type="match status" value="1"/>
</dbReference>
<dbReference type="PANTHER" id="PTHR46481:SF10">
    <property type="entry name" value="ZINC FINGER BED DOMAIN-CONTAINING PROTEIN 39"/>
    <property type="match status" value="1"/>
</dbReference>
<dbReference type="GO" id="GO:0008270">
    <property type="term" value="F:zinc ion binding"/>
    <property type="evidence" value="ECO:0007669"/>
    <property type="project" value="UniProtKB-KW"/>
</dbReference>
<evidence type="ECO:0000313" key="7">
    <source>
        <dbReference type="EMBL" id="CAH2013574.1"/>
    </source>
</evidence>
<dbReference type="EMBL" id="CAKOFQ010008345">
    <property type="protein sequence ID" value="CAH2013574.1"/>
    <property type="molecule type" value="Genomic_DNA"/>
</dbReference>
<accession>A0A9P0PC20</accession>
<proteinExistence type="predicted"/>
<dbReference type="SUPFAM" id="SSF140996">
    <property type="entry name" value="Hermes dimerisation domain"/>
    <property type="match status" value="1"/>
</dbReference>
<keyword evidence="2" id="KW-0479">Metal-binding</keyword>
<keyword evidence="3" id="KW-0863">Zinc-finger</keyword>
<evidence type="ECO:0000256" key="5">
    <source>
        <dbReference type="ARBA" id="ARBA00023242"/>
    </source>
</evidence>
<evidence type="ECO:0000313" key="8">
    <source>
        <dbReference type="Proteomes" id="UP001152888"/>
    </source>
</evidence>
<dbReference type="Proteomes" id="UP001152888">
    <property type="component" value="Unassembled WGS sequence"/>
</dbReference>
<comment type="subcellular location">
    <subcellularLocation>
        <location evidence="1">Nucleus</location>
    </subcellularLocation>
</comment>
<keyword evidence="8" id="KW-1185">Reference proteome</keyword>